<dbReference type="EnsemblPlants" id="Pp3c15_2170V3.1">
    <property type="protein sequence ID" value="PAC:32928876.CDS.1"/>
    <property type="gene ID" value="Pp3c15_2170"/>
</dbReference>
<evidence type="ECO:0000313" key="2">
    <source>
        <dbReference type="EMBL" id="PNR38912.1"/>
    </source>
</evidence>
<evidence type="ECO:0000313" key="4">
    <source>
        <dbReference type="Proteomes" id="UP000006727"/>
    </source>
</evidence>
<keyword evidence="1" id="KW-0472">Membrane</keyword>
<keyword evidence="1" id="KW-1133">Transmembrane helix</keyword>
<dbReference type="EMBL" id="ABEU02000015">
    <property type="protein sequence ID" value="PNR38912.1"/>
    <property type="molecule type" value="Genomic_DNA"/>
</dbReference>
<dbReference type="EnsemblPlants" id="Pp3c15_2170V3.2">
    <property type="protein sequence ID" value="PAC:32928877.CDS.1"/>
    <property type="gene ID" value="Pp3c15_2170"/>
</dbReference>
<name>A0A2K1JBJ2_PHYPA</name>
<sequence length="51" mass="5517">MVAVGAIPPTSFVLVLVFSVIVIHGNCSCLHGVLVVVSCSVAVWLRRRRVR</sequence>
<dbReference type="Gramene" id="Pp3c15_2170V3.1">
    <property type="protein sequence ID" value="PAC:32928876.CDS.1"/>
    <property type="gene ID" value="Pp3c15_2170"/>
</dbReference>
<reference evidence="3" key="3">
    <citation type="submission" date="2020-12" db="UniProtKB">
        <authorList>
            <consortium name="EnsemblPlants"/>
        </authorList>
    </citation>
    <scope>IDENTIFICATION</scope>
</reference>
<evidence type="ECO:0000256" key="1">
    <source>
        <dbReference type="SAM" id="Phobius"/>
    </source>
</evidence>
<evidence type="ECO:0000313" key="3">
    <source>
        <dbReference type="EnsemblPlants" id="PAC:32928876.CDS.1"/>
    </source>
</evidence>
<dbReference type="AlphaFoldDB" id="A0A2K1JBJ2"/>
<keyword evidence="4" id="KW-1185">Reference proteome</keyword>
<keyword evidence="1" id="KW-0812">Transmembrane</keyword>
<dbReference type="PaxDb" id="3218-PP1S124_45V6.1"/>
<feature type="transmembrane region" description="Helical" evidence="1">
    <location>
        <begin position="12"/>
        <end position="45"/>
    </location>
</feature>
<accession>A0A2K1JBJ2</accession>
<proteinExistence type="predicted"/>
<gene>
    <name evidence="2" type="ORF">PHYPA_019190</name>
</gene>
<reference evidence="2 4" key="1">
    <citation type="journal article" date="2008" name="Science">
        <title>The Physcomitrella genome reveals evolutionary insights into the conquest of land by plants.</title>
        <authorList>
            <person name="Rensing S."/>
            <person name="Lang D."/>
            <person name="Zimmer A."/>
            <person name="Terry A."/>
            <person name="Salamov A."/>
            <person name="Shapiro H."/>
            <person name="Nishiyama T."/>
            <person name="Perroud P.-F."/>
            <person name="Lindquist E."/>
            <person name="Kamisugi Y."/>
            <person name="Tanahashi T."/>
            <person name="Sakakibara K."/>
            <person name="Fujita T."/>
            <person name="Oishi K."/>
            <person name="Shin-I T."/>
            <person name="Kuroki Y."/>
            <person name="Toyoda A."/>
            <person name="Suzuki Y."/>
            <person name="Hashimoto A."/>
            <person name="Yamaguchi K."/>
            <person name="Sugano A."/>
            <person name="Kohara Y."/>
            <person name="Fujiyama A."/>
            <person name="Anterola A."/>
            <person name="Aoki S."/>
            <person name="Ashton N."/>
            <person name="Barbazuk W.B."/>
            <person name="Barker E."/>
            <person name="Bennetzen J."/>
            <person name="Bezanilla M."/>
            <person name="Blankenship R."/>
            <person name="Cho S.H."/>
            <person name="Dutcher S."/>
            <person name="Estelle M."/>
            <person name="Fawcett J.A."/>
            <person name="Gundlach H."/>
            <person name="Hanada K."/>
            <person name="Heyl A."/>
            <person name="Hicks K.A."/>
            <person name="Hugh J."/>
            <person name="Lohr M."/>
            <person name="Mayer K."/>
            <person name="Melkozernov A."/>
            <person name="Murata T."/>
            <person name="Nelson D."/>
            <person name="Pils B."/>
            <person name="Prigge M."/>
            <person name="Reiss B."/>
            <person name="Renner T."/>
            <person name="Rombauts S."/>
            <person name="Rushton P."/>
            <person name="Sanderfoot A."/>
            <person name="Schween G."/>
            <person name="Shiu S.-H."/>
            <person name="Stueber K."/>
            <person name="Theodoulou F.L."/>
            <person name="Tu H."/>
            <person name="Van de Peer Y."/>
            <person name="Verrier P.J."/>
            <person name="Waters E."/>
            <person name="Wood A."/>
            <person name="Yang L."/>
            <person name="Cove D."/>
            <person name="Cuming A."/>
            <person name="Hasebe M."/>
            <person name="Lucas S."/>
            <person name="Mishler D.B."/>
            <person name="Reski R."/>
            <person name="Grigoriev I."/>
            <person name="Quatrano R.S."/>
            <person name="Boore J.L."/>
        </authorList>
    </citation>
    <scope>NUCLEOTIDE SEQUENCE [LARGE SCALE GENOMIC DNA]</scope>
    <source>
        <strain evidence="3 4">cv. Gransden 2004</strain>
    </source>
</reference>
<dbReference type="Gramene" id="Pp3c15_2170V3.2">
    <property type="protein sequence ID" value="PAC:32928877.CDS.1"/>
    <property type="gene ID" value="Pp3c15_2170"/>
</dbReference>
<dbReference type="Proteomes" id="UP000006727">
    <property type="component" value="Chromosome 15"/>
</dbReference>
<organism evidence="2">
    <name type="scientific">Physcomitrium patens</name>
    <name type="common">Spreading-leaved earth moss</name>
    <name type="synonym">Physcomitrella patens</name>
    <dbReference type="NCBI Taxonomy" id="3218"/>
    <lineage>
        <taxon>Eukaryota</taxon>
        <taxon>Viridiplantae</taxon>
        <taxon>Streptophyta</taxon>
        <taxon>Embryophyta</taxon>
        <taxon>Bryophyta</taxon>
        <taxon>Bryophytina</taxon>
        <taxon>Bryopsida</taxon>
        <taxon>Funariidae</taxon>
        <taxon>Funariales</taxon>
        <taxon>Funariaceae</taxon>
        <taxon>Physcomitrium</taxon>
    </lineage>
</organism>
<dbReference type="InParanoid" id="A0A2K1JBJ2"/>
<protein>
    <submittedName>
        <fullName evidence="2 3">Uncharacterized protein</fullName>
    </submittedName>
</protein>
<reference evidence="2 4" key="2">
    <citation type="journal article" date="2018" name="Plant J.">
        <title>The Physcomitrella patens chromosome-scale assembly reveals moss genome structure and evolution.</title>
        <authorList>
            <person name="Lang D."/>
            <person name="Ullrich K.K."/>
            <person name="Murat F."/>
            <person name="Fuchs J."/>
            <person name="Jenkins J."/>
            <person name="Haas F.B."/>
            <person name="Piednoel M."/>
            <person name="Gundlach H."/>
            <person name="Van Bel M."/>
            <person name="Meyberg R."/>
            <person name="Vives C."/>
            <person name="Morata J."/>
            <person name="Symeonidi A."/>
            <person name="Hiss M."/>
            <person name="Muchero W."/>
            <person name="Kamisugi Y."/>
            <person name="Saleh O."/>
            <person name="Blanc G."/>
            <person name="Decker E.L."/>
            <person name="van Gessel N."/>
            <person name="Grimwood J."/>
            <person name="Hayes R.D."/>
            <person name="Graham S.W."/>
            <person name="Gunter L.E."/>
            <person name="McDaniel S.F."/>
            <person name="Hoernstein S.N.W."/>
            <person name="Larsson A."/>
            <person name="Li F.W."/>
            <person name="Perroud P.F."/>
            <person name="Phillips J."/>
            <person name="Ranjan P."/>
            <person name="Rokshar D.S."/>
            <person name="Rothfels C.J."/>
            <person name="Schneider L."/>
            <person name="Shu S."/>
            <person name="Stevenson D.W."/>
            <person name="Thummler F."/>
            <person name="Tillich M."/>
            <person name="Villarreal Aguilar J.C."/>
            <person name="Widiez T."/>
            <person name="Wong G.K."/>
            <person name="Wymore A."/>
            <person name="Zhang Y."/>
            <person name="Zimmer A.D."/>
            <person name="Quatrano R.S."/>
            <person name="Mayer K.F.X."/>
            <person name="Goodstein D."/>
            <person name="Casacuberta J.M."/>
            <person name="Vandepoele K."/>
            <person name="Reski R."/>
            <person name="Cuming A.C."/>
            <person name="Tuskan G.A."/>
            <person name="Maumus F."/>
            <person name="Salse J."/>
            <person name="Schmutz J."/>
            <person name="Rensing S.A."/>
        </authorList>
    </citation>
    <scope>NUCLEOTIDE SEQUENCE [LARGE SCALE GENOMIC DNA]</scope>
    <source>
        <strain evidence="3 4">cv. Gransden 2004</strain>
    </source>
</reference>